<evidence type="ECO:0000313" key="2">
    <source>
        <dbReference type="Proteomes" id="UP000198287"/>
    </source>
</evidence>
<dbReference type="Gene3D" id="1.10.600.10">
    <property type="entry name" value="Farnesyl Diphosphate Synthase"/>
    <property type="match status" value="1"/>
</dbReference>
<sequence>MAILSKYKPTRFNGFVEFEISNIYHRSFGYAKISGNFPRLKPLNGRGEIHPKILTTLINKFTEQVQKCGINSDSFDRIGNIESVVEVADQFSLFWNPGLDWDSTGIEFYVWFLIFSWIFDDAFQEGWYLGHRMTRRDMAGIIEHIQNTYLRIMRMQKIKKSITAMILPPNFDAICNVLKRMVQAGFNLYGNEYAERIEPFVLAFHDNFESADVINFNPVDDRLCLRPYNFWKQYNAGTSTCVEGILFVSGTRVPALVRDHPIFKRILTLIDSNVQWTEDIFGCRKDFQFRGGNTDNEFVFRTLERKKSLNDVVIEVCQEVGNELRELIVMKEALIHIFGEDDDHLLDFLNLIDTLIDGQFLVYAMNPRFRFDCGLVRLSRELGSEMLSFSAGKDGLDKNNNKI</sequence>
<protein>
    <submittedName>
        <fullName evidence="1">Uncharacterized protein</fullName>
    </submittedName>
</protein>
<reference evidence="1 2" key="1">
    <citation type="submission" date="2015-12" db="EMBL/GenBank/DDBJ databases">
        <title>The genome of Folsomia candida.</title>
        <authorList>
            <person name="Faddeeva A."/>
            <person name="Derks M.F."/>
            <person name="Anvar Y."/>
            <person name="Smit S."/>
            <person name="Van Straalen N."/>
            <person name="Roelofs D."/>
        </authorList>
    </citation>
    <scope>NUCLEOTIDE SEQUENCE [LARGE SCALE GENOMIC DNA]</scope>
    <source>
        <strain evidence="1 2">VU population</strain>
        <tissue evidence="1">Whole body</tissue>
    </source>
</reference>
<accession>A0A226F190</accession>
<evidence type="ECO:0000313" key="1">
    <source>
        <dbReference type="EMBL" id="OXA63543.1"/>
    </source>
</evidence>
<proteinExistence type="predicted"/>
<gene>
    <name evidence="1" type="ORF">Fcan01_01188</name>
</gene>
<dbReference type="SUPFAM" id="SSF48576">
    <property type="entry name" value="Terpenoid synthases"/>
    <property type="match status" value="1"/>
</dbReference>
<dbReference type="AlphaFoldDB" id="A0A226F190"/>
<dbReference type="Proteomes" id="UP000198287">
    <property type="component" value="Unassembled WGS sequence"/>
</dbReference>
<dbReference type="OrthoDB" id="6486656at2759"/>
<name>A0A226F190_FOLCA</name>
<keyword evidence="2" id="KW-1185">Reference proteome</keyword>
<organism evidence="1 2">
    <name type="scientific">Folsomia candida</name>
    <name type="common">Springtail</name>
    <dbReference type="NCBI Taxonomy" id="158441"/>
    <lineage>
        <taxon>Eukaryota</taxon>
        <taxon>Metazoa</taxon>
        <taxon>Ecdysozoa</taxon>
        <taxon>Arthropoda</taxon>
        <taxon>Hexapoda</taxon>
        <taxon>Collembola</taxon>
        <taxon>Entomobryomorpha</taxon>
        <taxon>Isotomoidea</taxon>
        <taxon>Isotomidae</taxon>
        <taxon>Proisotominae</taxon>
        <taxon>Folsomia</taxon>
    </lineage>
</organism>
<comment type="caution">
    <text evidence="1">The sequence shown here is derived from an EMBL/GenBank/DDBJ whole genome shotgun (WGS) entry which is preliminary data.</text>
</comment>
<dbReference type="Pfam" id="PF19086">
    <property type="entry name" value="Terpene_syn_C_2"/>
    <property type="match status" value="1"/>
</dbReference>
<dbReference type="EMBL" id="LNIX01000001">
    <property type="protein sequence ID" value="OXA63543.1"/>
    <property type="molecule type" value="Genomic_DNA"/>
</dbReference>
<dbReference type="InterPro" id="IPR008949">
    <property type="entry name" value="Isoprenoid_synthase_dom_sf"/>
</dbReference>